<accession>A0A2X4SYN3</accession>
<sequence length="113" mass="12037">MLWLIGNHMLAGQNLKFNVEVVAIREATEEELAHGMFTARTIITTITVKTVAAAVTVITMVTSTAAKAAAAVAVKATVVAAATNTRRLSRVGRISVSAIRHKKAGKTRFFTSQ</sequence>
<keyword evidence="2" id="KW-1185">Reference proteome</keyword>
<protein>
    <submittedName>
        <fullName evidence="1">FKBP-type peptidyl-prolyl cis-trans isomerase</fullName>
        <ecNumber evidence="1">5.2.1.8</ecNumber>
    </submittedName>
</protein>
<evidence type="ECO:0000313" key="2">
    <source>
        <dbReference type="Proteomes" id="UP000248731"/>
    </source>
</evidence>
<gene>
    <name evidence="1" type="primary">slyD_2</name>
    <name evidence="1" type="ORF">NCTC7307_00450</name>
</gene>
<dbReference type="InterPro" id="IPR046357">
    <property type="entry name" value="PPIase_dom_sf"/>
</dbReference>
<dbReference type="Proteomes" id="UP000248731">
    <property type="component" value="Chromosome 1"/>
</dbReference>
<dbReference type="EC" id="5.2.1.8" evidence="1"/>
<name>A0A2X4SYN3_SALER</name>
<dbReference type="Gene3D" id="3.10.50.40">
    <property type="match status" value="1"/>
</dbReference>
<dbReference type="EMBL" id="LS483466">
    <property type="protein sequence ID" value="SQI19896.1"/>
    <property type="molecule type" value="Genomic_DNA"/>
</dbReference>
<reference evidence="1 2" key="1">
    <citation type="submission" date="2018-06" db="EMBL/GenBank/DDBJ databases">
        <authorList>
            <consortium name="Pathogen Informatics"/>
            <person name="Doyle S."/>
        </authorList>
    </citation>
    <scope>NUCLEOTIDE SEQUENCE [LARGE SCALE GENOMIC DNA]</scope>
    <source>
        <strain evidence="1 2">NCTC7307</strain>
    </source>
</reference>
<organism evidence="1 2">
    <name type="scientific">Salmonella enterica subsp. arizonae</name>
    <dbReference type="NCBI Taxonomy" id="59203"/>
    <lineage>
        <taxon>Bacteria</taxon>
        <taxon>Pseudomonadati</taxon>
        <taxon>Pseudomonadota</taxon>
        <taxon>Gammaproteobacteria</taxon>
        <taxon>Enterobacterales</taxon>
        <taxon>Enterobacteriaceae</taxon>
        <taxon>Salmonella</taxon>
    </lineage>
</organism>
<dbReference type="AlphaFoldDB" id="A0A2X4SYN3"/>
<proteinExistence type="predicted"/>
<dbReference type="GO" id="GO:0003755">
    <property type="term" value="F:peptidyl-prolyl cis-trans isomerase activity"/>
    <property type="evidence" value="ECO:0007669"/>
    <property type="project" value="UniProtKB-EC"/>
</dbReference>
<evidence type="ECO:0000313" key="1">
    <source>
        <dbReference type="EMBL" id="SQI19896.1"/>
    </source>
</evidence>
<keyword evidence="1" id="KW-0413">Isomerase</keyword>